<dbReference type="Proteomes" id="UP000293671">
    <property type="component" value="Unassembled WGS sequence"/>
</dbReference>
<dbReference type="PROSITE" id="PS51318">
    <property type="entry name" value="TAT"/>
    <property type="match status" value="1"/>
</dbReference>
<accession>A0A4Q7VCV9</accession>
<sequence length="648" mass="70258">MPDTERPGSNVFDDLVAARIKRRELLGGSLGAAALGFLSGCGVTPKAEPTGPLIGFTSIPISRADTVVVPEGYTWQVVNAWGDPIMAGAPAFKIDASQSAAEQAMQSGMFHDGMHYFPLPKGSGSSTHGLIGINYEYTDDNLLTTDGMATWSAEKVQKSKNAHGLGVYEARFEGGRWRTVADSRYGRRITADTPFLIKGPAAGHALMRTTEDPTGTRVRGTFQNCANGYTPWGTYLSCEENFTAYFVNDSGSIPRLQDRYGIPTTKDGWGFRWHEHDARFDAVKHPNESNRFGWIVEFDPYDPTSEPVKHTAMGRMAHEGAALSIAKDGRVVYYMGDDDYRSKFEHIYKFVSRRPYVKGGSYADNKDILDEGTLYAGRFNADGSGEWIELTQGKNGLTAERGFASQAEVVIDARTAGDVAGATYMDRPEWIAVHPRSQEVYVTLSNNTARGTGKPLHQPNALGADAANPRAPNLMGHIVRWREAAGDAASTNFTWDVFLQAGEPTHADALKRGNVKGGVAFAQPDGCHIDQRGVLWIQTDSSAQNMAHADWKLIGNNQMVAADPSTGEVRRFLTGPVGCEVTAVQLTPDLRTMFVNIQHPGEAPLPHPGRNDPGKPKAISSWPDGEAGGRPRSATIAIRRADGGVIGT</sequence>
<feature type="region of interest" description="Disordered" evidence="1">
    <location>
        <begin position="599"/>
        <end position="633"/>
    </location>
</feature>
<keyword evidence="3" id="KW-1185">Reference proteome</keyword>
<evidence type="ECO:0000313" key="2">
    <source>
        <dbReference type="EMBL" id="RZT93717.1"/>
    </source>
</evidence>
<organism evidence="2 3">
    <name type="scientific">Rivibacter subsaxonicus</name>
    <dbReference type="NCBI Taxonomy" id="457575"/>
    <lineage>
        <taxon>Bacteria</taxon>
        <taxon>Pseudomonadati</taxon>
        <taxon>Pseudomonadota</taxon>
        <taxon>Betaproteobacteria</taxon>
        <taxon>Burkholderiales</taxon>
        <taxon>Rivibacter</taxon>
    </lineage>
</organism>
<gene>
    <name evidence="2" type="ORF">EV670_3269</name>
</gene>
<proteinExistence type="predicted"/>
<dbReference type="SUPFAM" id="SSF63829">
    <property type="entry name" value="Calcium-dependent phosphotriesterase"/>
    <property type="match status" value="1"/>
</dbReference>
<reference evidence="2 3" key="1">
    <citation type="submission" date="2019-02" db="EMBL/GenBank/DDBJ databases">
        <title>Genomic Encyclopedia of Type Strains, Phase IV (KMG-IV): sequencing the most valuable type-strain genomes for metagenomic binning, comparative biology and taxonomic classification.</title>
        <authorList>
            <person name="Goeker M."/>
        </authorList>
    </citation>
    <scope>NUCLEOTIDE SEQUENCE [LARGE SCALE GENOMIC DNA]</scope>
    <source>
        <strain evidence="2 3">DSM 19570</strain>
    </source>
</reference>
<evidence type="ECO:0000313" key="3">
    <source>
        <dbReference type="Proteomes" id="UP000293671"/>
    </source>
</evidence>
<name>A0A4Q7VCV9_9BURK</name>
<dbReference type="Pfam" id="PF05787">
    <property type="entry name" value="PhoX"/>
    <property type="match status" value="1"/>
</dbReference>
<evidence type="ECO:0008006" key="4">
    <source>
        <dbReference type="Google" id="ProtNLM"/>
    </source>
</evidence>
<dbReference type="AlphaFoldDB" id="A0A4Q7VCV9"/>
<evidence type="ECO:0000256" key="1">
    <source>
        <dbReference type="SAM" id="MobiDB-lite"/>
    </source>
</evidence>
<dbReference type="InterPro" id="IPR008557">
    <property type="entry name" value="PhoX"/>
</dbReference>
<dbReference type="EMBL" id="SHKP01000008">
    <property type="protein sequence ID" value="RZT93717.1"/>
    <property type="molecule type" value="Genomic_DNA"/>
</dbReference>
<dbReference type="InterPro" id="IPR006311">
    <property type="entry name" value="TAT_signal"/>
</dbReference>
<dbReference type="RefSeq" id="WP_242617017.1">
    <property type="nucleotide sequence ID" value="NZ_SHKP01000008.1"/>
</dbReference>
<protein>
    <recommendedName>
        <fullName evidence="4">PhoX family phosphatase</fullName>
    </recommendedName>
</protein>
<comment type="caution">
    <text evidence="2">The sequence shown here is derived from an EMBL/GenBank/DDBJ whole genome shotgun (WGS) entry which is preliminary data.</text>
</comment>
<dbReference type="PANTHER" id="PTHR35399">
    <property type="entry name" value="SLR8030 PROTEIN"/>
    <property type="match status" value="1"/>
</dbReference>
<dbReference type="PANTHER" id="PTHR35399:SF2">
    <property type="entry name" value="DUF839 DOMAIN-CONTAINING PROTEIN"/>
    <property type="match status" value="1"/>
</dbReference>